<evidence type="ECO:0000313" key="1">
    <source>
        <dbReference type="EMBL" id="KAI5325531.1"/>
    </source>
</evidence>
<dbReference type="Proteomes" id="UP001054821">
    <property type="component" value="Chromosome 6"/>
</dbReference>
<sequence length="256" mass="28040">MVAVALVKGVDVKGGVCGEFVGIGMLWPVEKDRFRRSSSSSSISEGLEFQFLLHEIVLYTMLTIGQYEIHPIQTAAALSCMSADHVQAIGQEIFMWTVAVAQRNGAGLADILSGGGGVGGYVTGENIVKGCGGVDGNRLHAIPLITMLAIRQCGIHPNGWCSVMHGAFVFRNVTRNLRELLPQIVRNLIAFVTLLALNKAADRADAIGMEIFKTLDRSTFWCSPREWGFYAFWFALFEHGERLAEAGGFMWERVNL</sequence>
<reference evidence="1 4" key="3">
    <citation type="journal article" date="2022" name="G3 (Bethesda)">
        <title>Whole-genome sequence and methylome profiling of the almond [Prunus dulcis (Mill.) D.A. Webb] cultivar 'Nonpareil'.</title>
        <authorList>
            <person name="D'Amico-Willman K.M."/>
            <person name="Ouma W.Z."/>
            <person name="Meulia T."/>
            <person name="Sideli G.M."/>
            <person name="Gradziel T.M."/>
            <person name="Fresnedo-Ramirez J."/>
        </authorList>
    </citation>
    <scope>NUCLEOTIDE SEQUENCE [LARGE SCALE GENOMIC DNA]</scope>
    <source>
        <strain evidence="1">Clone GOH B32 T37-40</strain>
    </source>
</reference>
<proteinExistence type="predicted"/>
<evidence type="ECO:0000313" key="2">
    <source>
        <dbReference type="EMBL" id="VVA22553.1"/>
    </source>
</evidence>
<dbReference type="AlphaFoldDB" id="A0A5E4F3K2"/>
<reference evidence="3" key="2">
    <citation type="journal article" date="2020" name="Plant J.">
        <title>Transposons played a major role in the diversification between the closely related almond and peach genomes: results from the almond genome sequence.</title>
        <authorList>
            <person name="Alioto T."/>
            <person name="Alexiou K.G."/>
            <person name="Bardil A."/>
            <person name="Barteri F."/>
            <person name="Castanera R."/>
            <person name="Cruz F."/>
            <person name="Dhingra A."/>
            <person name="Duval H."/>
            <person name="Fernandez I Marti A."/>
            <person name="Frias L."/>
            <person name="Galan B."/>
            <person name="Garcia J.L."/>
            <person name="Howad W."/>
            <person name="Gomez-Garrido J."/>
            <person name="Gut M."/>
            <person name="Julca I."/>
            <person name="Morata J."/>
            <person name="Puigdomenech P."/>
            <person name="Ribeca P."/>
            <person name="Rubio Cabetas M.J."/>
            <person name="Vlasova A."/>
            <person name="Wirthensohn M."/>
            <person name="Garcia-Mas J."/>
            <person name="Gabaldon T."/>
            <person name="Casacuberta J.M."/>
            <person name="Arus P."/>
        </authorList>
    </citation>
    <scope>NUCLEOTIDE SEQUENCE [LARGE SCALE GENOMIC DNA]</scope>
    <source>
        <strain evidence="3">cv. Texas</strain>
    </source>
</reference>
<dbReference type="Gramene" id="VVA22553">
    <property type="protein sequence ID" value="VVA22553"/>
    <property type="gene ID" value="Prudul26B024874"/>
</dbReference>
<evidence type="ECO:0000313" key="4">
    <source>
        <dbReference type="Proteomes" id="UP001054821"/>
    </source>
</evidence>
<keyword evidence="4" id="KW-1185">Reference proteome</keyword>
<dbReference type="InParanoid" id="A0A5E4F3K2"/>
<dbReference type="EMBL" id="JAJFAZ020000006">
    <property type="protein sequence ID" value="KAI5325531.1"/>
    <property type="molecule type" value="Genomic_DNA"/>
</dbReference>
<name>A0A5E4F3K2_PRUDU</name>
<evidence type="ECO:0000313" key="3">
    <source>
        <dbReference type="Proteomes" id="UP000327085"/>
    </source>
</evidence>
<accession>A0A5E4F3K2</accession>
<reference evidence="2" key="1">
    <citation type="submission" date="2019-07" db="EMBL/GenBank/DDBJ databases">
        <authorList>
            <person name="Alioto T."/>
            <person name="Alioto T."/>
            <person name="Gomez Garrido J."/>
        </authorList>
    </citation>
    <scope>NUCLEOTIDE SEQUENCE</scope>
</reference>
<protein>
    <submittedName>
        <fullName evidence="2">Uncharacterized protein</fullName>
    </submittedName>
</protein>
<organism evidence="2 3">
    <name type="scientific">Prunus dulcis</name>
    <name type="common">Almond</name>
    <name type="synonym">Amygdalus dulcis</name>
    <dbReference type="NCBI Taxonomy" id="3755"/>
    <lineage>
        <taxon>Eukaryota</taxon>
        <taxon>Viridiplantae</taxon>
        <taxon>Streptophyta</taxon>
        <taxon>Embryophyta</taxon>
        <taxon>Tracheophyta</taxon>
        <taxon>Spermatophyta</taxon>
        <taxon>Magnoliopsida</taxon>
        <taxon>eudicotyledons</taxon>
        <taxon>Gunneridae</taxon>
        <taxon>Pentapetalae</taxon>
        <taxon>rosids</taxon>
        <taxon>fabids</taxon>
        <taxon>Rosales</taxon>
        <taxon>Rosaceae</taxon>
        <taxon>Amygdaloideae</taxon>
        <taxon>Amygdaleae</taxon>
        <taxon>Prunus</taxon>
    </lineage>
</organism>
<dbReference type="Proteomes" id="UP000327085">
    <property type="component" value="Chromosome 6"/>
</dbReference>
<gene>
    <name evidence="2" type="ORF">ALMOND_2B024874</name>
    <name evidence="1" type="ORF">L3X38_034605</name>
</gene>
<dbReference type="EMBL" id="CABIKO010000062">
    <property type="protein sequence ID" value="VVA22553.1"/>
    <property type="molecule type" value="Genomic_DNA"/>
</dbReference>